<evidence type="ECO:0000313" key="2">
    <source>
        <dbReference type="Proteomes" id="UP000199202"/>
    </source>
</evidence>
<protein>
    <submittedName>
        <fullName evidence="1">Uncharacterized protein</fullName>
    </submittedName>
</protein>
<keyword evidence="2" id="KW-1185">Reference proteome</keyword>
<gene>
    <name evidence="1" type="ORF">SAMN05421869_15316</name>
</gene>
<name>A0A1G9VFP3_9ACTN</name>
<proteinExistence type="predicted"/>
<dbReference type="EMBL" id="FNDJ01000053">
    <property type="protein sequence ID" value="SDM71062.1"/>
    <property type="molecule type" value="Genomic_DNA"/>
</dbReference>
<sequence>MTTTILTTIGATVLLLQTATRIPPALTDLVRALIPVREALRELLHRQDHPSSPHHPDQSASG</sequence>
<reference evidence="1 2" key="1">
    <citation type="submission" date="2016-10" db="EMBL/GenBank/DDBJ databases">
        <authorList>
            <person name="de Groot N.N."/>
        </authorList>
    </citation>
    <scope>NUCLEOTIDE SEQUENCE [LARGE SCALE GENOMIC DNA]</scope>
    <source>
        <strain evidence="1 2">CGMCC 4.6533</strain>
    </source>
</reference>
<organism evidence="1 2">
    <name type="scientific">Nonomuraea jiangxiensis</name>
    <dbReference type="NCBI Taxonomy" id="633440"/>
    <lineage>
        <taxon>Bacteria</taxon>
        <taxon>Bacillati</taxon>
        <taxon>Actinomycetota</taxon>
        <taxon>Actinomycetes</taxon>
        <taxon>Streptosporangiales</taxon>
        <taxon>Streptosporangiaceae</taxon>
        <taxon>Nonomuraea</taxon>
    </lineage>
</organism>
<dbReference type="STRING" id="633440.SAMN05421869_15316"/>
<dbReference type="AlphaFoldDB" id="A0A1G9VFP3"/>
<accession>A0A1G9VFP3</accession>
<evidence type="ECO:0000313" key="1">
    <source>
        <dbReference type="EMBL" id="SDM71062.1"/>
    </source>
</evidence>
<dbReference type="RefSeq" id="WP_143044299.1">
    <property type="nucleotide sequence ID" value="NZ_FNDJ01000053.1"/>
</dbReference>
<dbReference type="Proteomes" id="UP000199202">
    <property type="component" value="Unassembled WGS sequence"/>
</dbReference>